<proteinExistence type="predicted"/>
<accession>A0AAJ0BYG0</accession>
<dbReference type="AlphaFoldDB" id="A0AAJ0BYG0"/>
<keyword evidence="3" id="KW-1185">Reference proteome</keyword>
<protein>
    <submittedName>
        <fullName evidence="2">Uncharacterized protein</fullName>
    </submittedName>
</protein>
<evidence type="ECO:0000256" key="1">
    <source>
        <dbReference type="SAM" id="MobiDB-lite"/>
    </source>
</evidence>
<reference evidence="2" key="1">
    <citation type="submission" date="2023-06" db="EMBL/GenBank/DDBJ databases">
        <title>Genome-scale phylogeny and comparative genomics of the fungal order Sordariales.</title>
        <authorList>
            <consortium name="Lawrence Berkeley National Laboratory"/>
            <person name="Hensen N."/>
            <person name="Bonometti L."/>
            <person name="Westerberg I."/>
            <person name="Brannstrom I.O."/>
            <person name="Guillou S."/>
            <person name="Cros-Aarteil S."/>
            <person name="Calhoun S."/>
            <person name="Haridas S."/>
            <person name="Kuo A."/>
            <person name="Mondo S."/>
            <person name="Pangilinan J."/>
            <person name="Riley R."/>
            <person name="Labutti K."/>
            <person name="Andreopoulos B."/>
            <person name="Lipzen A."/>
            <person name="Chen C."/>
            <person name="Yanf M."/>
            <person name="Daum C."/>
            <person name="Ng V."/>
            <person name="Clum A."/>
            <person name="Steindorff A."/>
            <person name="Ohm R."/>
            <person name="Martin F."/>
            <person name="Silar P."/>
            <person name="Natvig D."/>
            <person name="Lalanne C."/>
            <person name="Gautier V."/>
            <person name="Ament-Velasquez S.L."/>
            <person name="Kruys A."/>
            <person name="Hutchinson M.I."/>
            <person name="Powell A.J."/>
            <person name="Barry K."/>
            <person name="Miller A.N."/>
            <person name="Grigoriev I.V."/>
            <person name="Debuchy R."/>
            <person name="Gladieux P."/>
            <person name="Thoren M.H."/>
            <person name="Johannesson H."/>
        </authorList>
    </citation>
    <scope>NUCLEOTIDE SEQUENCE</scope>
    <source>
        <strain evidence="2">8032-3</strain>
    </source>
</reference>
<evidence type="ECO:0000313" key="2">
    <source>
        <dbReference type="EMBL" id="KAK1765738.1"/>
    </source>
</evidence>
<dbReference type="GeneID" id="85305257"/>
<organism evidence="2 3">
    <name type="scientific">Phialemonium atrogriseum</name>
    <dbReference type="NCBI Taxonomy" id="1093897"/>
    <lineage>
        <taxon>Eukaryota</taxon>
        <taxon>Fungi</taxon>
        <taxon>Dikarya</taxon>
        <taxon>Ascomycota</taxon>
        <taxon>Pezizomycotina</taxon>
        <taxon>Sordariomycetes</taxon>
        <taxon>Sordariomycetidae</taxon>
        <taxon>Cephalothecales</taxon>
        <taxon>Cephalothecaceae</taxon>
        <taxon>Phialemonium</taxon>
    </lineage>
</organism>
<feature type="compositionally biased region" description="Polar residues" evidence="1">
    <location>
        <begin position="69"/>
        <end position="82"/>
    </location>
</feature>
<dbReference type="RefSeq" id="XP_060281951.1">
    <property type="nucleotide sequence ID" value="XM_060422070.1"/>
</dbReference>
<feature type="compositionally biased region" description="Basic and acidic residues" evidence="1">
    <location>
        <begin position="56"/>
        <end position="68"/>
    </location>
</feature>
<gene>
    <name evidence="2" type="ORF">QBC33DRAFT_133958</name>
</gene>
<sequence>MSMNSRASPKRKRAHFSIVEDELSPSPPRGCRTVSPHQPRQGILRPSSAQNNRPETTGEHAERQKDTSKSPSQPQEKQNTSAIPPYNAPTPIPTAGQHLFVHHAGAPPFYSASGPIGQAPYPGQPYLSPSGYFSPGTQPQTFITPNNTFFSPTTPNMPYENSVPPSLGVHFQPPVPDTTNGPFLHRYVPRHDGVYLHPPYPVGAPLFAPRQPPVTFQPVLVYQSYPVYAAIPVCPHAGVGVPVQGPAPYVTAQFHPMMMQPIQQPVMMPGGGGMVPGTHIVTQPVTVQGPPTVVAGNIPPQPMPVHCDPVLGVGRTTSEISEEQRQFAEANNLFQPQDFKPSDDDPSRFYMVREVDGTWTQRNRLTIDSLGCRWYLADEGYFYAVRLSD</sequence>
<name>A0AAJ0BYG0_9PEZI</name>
<feature type="region of interest" description="Disordered" evidence="1">
    <location>
        <begin position="1"/>
        <end position="95"/>
    </location>
</feature>
<dbReference type="EMBL" id="MU839014">
    <property type="protein sequence ID" value="KAK1765738.1"/>
    <property type="molecule type" value="Genomic_DNA"/>
</dbReference>
<comment type="caution">
    <text evidence="2">The sequence shown here is derived from an EMBL/GenBank/DDBJ whole genome shotgun (WGS) entry which is preliminary data.</text>
</comment>
<evidence type="ECO:0000313" key="3">
    <source>
        <dbReference type="Proteomes" id="UP001244011"/>
    </source>
</evidence>
<dbReference type="Proteomes" id="UP001244011">
    <property type="component" value="Unassembled WGS sequence"/>
</dbReference>